<sequence length="271" mass="30934">MLVSIQNQRWPIQPEIWRFVGFVSGVVGLPCYALSSSFNHLFEHWNFLKIFLCVTFSFIIFFITWFGKVCQCSPSIMFKTHMAILVLIATSVYSVFYDKAVNQKPDVYILISCAAFSVMSLSLSKQTQFGCEVDLLNYFLGCLIVLLMKINLWLFFVGAAFSYSLLIFRSHTDILATRSSSEITPQSEELFELQGIIITPQSAEDITPQSAEVFELQDYLLVDMDSLKAETNVHIVSAYVSPSNEHHVPYKHVFILNENYAQIKSLLRIES</sequence>
<feature type="transmembrane region" description="Helical" evidence="1">
    <location>
        <begin position="135"/>
        <end position="168"/>
    </location>
</feature>
<dbReference type="Proteomes" id="UP001372338">
    <property type="component" value="Unassembled WGS sequence"/>
</dbReference>
<dbReference type="AlphaFoldDB" id="A0AAN9EAA4"/>
<dbReference type="EMBL" id="JAYWIO010000007">
    <property type="protein sequence ID" value="KAK7251816.1"/>
    <property type="molecule type" value="Genomic_DNA"/>
</dbReference>
<keyword evidence="3" id="KW-1185">Reference proteome</keyword>
<organism evidence="2 3">
    <name type="scientific">Crotalaria pallida</name>
    <name type="common">Smooth rattlebox</name>
    <name type="synonym">Crotalaria striata</name>
    <dbReference type="NCBI Taxonomy" id="3830"/>
    <lineage>
        <taxon>Eukaryota</taxon>
        <taxon>Viridiplantae</taxon>
        <taxon>Streptophyta</taxon>
        <taxon>Embryophyta</taxon>
        <taxon>Tracheophyta</taxon>
        <taxon>Spermatophyta</taxon>
        <taxon>Magnoliopsida</taxon>
        <taxon>eudicotyledons</taxon>
        <taxon>Gunneridae</taxon>
        <taxon>Pentapetalae</taxon>
        <taxon>rosids</taxon>
        <taxon>fabids</taxon>
        <taxon>Fabales</taxon>
        <taxon>Fabaceae</taxon>
        <taxon>Papilionoideae</taxon>
        <taxon>50 kb inversion clade</taxon>
        <taxon>genistoids sensu lato</taxon>
        <taxon>core genistoids</taxon>
        <taxon>Crotalarieae</taxon>
        <taxon>Crotalaria</taxon>
    </lineage>
</organism>
<feature type="transmembrane region" description="Helical" evidence="1">
    <location>
        <begin position="107"/>
        <end position="123"/>
    </location>
</feature>
<gene>
    <name evidence="2" type="ORF">RIF29_35360</name>
</gene>
<proteinExistence type="predicted"/>
<evidence type="ECO:0000256" key="1">
    <source>
        <dbReference type="SAM" id="Phobius"/>
    </source>
</evidence>
<evidence type="ECO:0000313" key="3">
    <source>
        <dbReference type="Proteomes" id="UP001372338"/>
    </source>
</evidence>
<keyword evidence="1" id="KW-1133">Transmembrane helix</keyword>
<accession>A0AAN9EAA4</accession>
<name>A0AAN9EAA4_CROPI</name>
<feature type="transmembrane region" description="Helical" evidence="1">
    <location>
        <begin position="47"/>
        <end position="66"/>
    </location>
</feature>
<feature type="transmembrane region" description="Helical" evidence="1">
    <location>
        <begin position="16"/>
        <end position="35"/>
    </location>
</feature>
<comment type="caution">
    <text evidence="2">The sequence shown here is derived from an EMBL/GenBank/DDBJ whole genome shotgun (WGS) entry which is preliminary data.</text>
</comment>
<feature type="transmembrane region" description="Helical" evidence="1">
    <location>
        <begin position="78"/>
        <end position="95"/>
    </location>
</feature>
<keyword evidence="1" id="KW-0472">Membrane</keyword>
<protein>
    <submittedName>
        <fullName evidence="2">Uncharacterized protein</fullName>
    </submittedName>
</protein>
<reference evidence="2 3" key="1">
    <citation type="submission" date="2024-01" db="EMBL/GenBank/DDBJ databases">
        <title>The genomes of 5 underutilized Papilionoideae crops provide insights into root nodulation and disease resistanc.</title>
        <authorList>
            <person name="Yuan L."/>
        </authorList>
    </citation>
    <scope>NUCLEOTIDE SEQUENCE [LARGE SCALE GENOMIC DNA]</scope>
    <source>
        <strain evidence="2">ZHUSHIDOU_FW_LH</strain>
        <tissue evidence="2">Leaf</tissue>
    </source>
</reference>
<evidence type="ECO:0000313" key="2">
    <source>
        <dbReference type="EMBL" id="KAK7251816.1"/>
    </source>
</evidence>
<keyword evidence="1" id="KW-0812">Transmembrane</keyword>